<dbReference type="InterPro" id="IPR015943">
    <property type="entry name" value="WD40/YVTN_repeat-like_dom_sf"/>
</dbReference>
<comment type="caution">
    <text evidence="1">The sequence shown here is derived from an EMBL/GenBank/DDBJ whole genome shotgun (WGS) entry which is preliminary data.</text>
</comment>
<reference evidence="1 2" key="1">
    <citation type="journal article" date="2019" name="Microbiol. Resour. Announc.">
        <title>Draft Genome Sequence of the Most Traditional epsilon-Poly-l-Lysine Producer, Streptomyces albulus NBRC14147.</title>
        <authorList>
            <person name="Yamanaka K."/>
            <person name="Hamano Y."/>
        </authorList>
    </citation>
    <scope>NUCLEOTIDE SEQUENCE [LARGE SCALE GENOMIC DNA]</scope>
    <source>
        <strain evidence="1 2">NBRC 14147</strain>
    </source>
</reference>
<dbReference type="Proteomes" id="UP000288351">
    <property type="component" value="Unassembled WGS sequence"/>
</dbReference>
<evidence type="ECO:0000313" key="1">
    <source>
        <dbReference type="EMBL" id="GCB90211.1"/>
    </source>
</evidence>
<gene>
    <name evidence="1" type="ORF">SALB_02913</name>
</gene>
<accession>A0A059W444</accession>
<dbReference type="Pfam" id="PF14269">
    <property type="entry name" value="Arylsulfotran_2"/>
    <property type="match status" value="1"/>
</dbReference>
<sequence>MKPGLTAVDQNTRRRRGTGLIALDPTTAYDGYTLYAPLTGGGQVLLVDLHGDVAHRWQLPHRPGRHARILPNGNLAYNATLPDQKALFPMWHKYRGGLMQEIAPDGTVLRSFTDPLQHHDAHHYGDGRILYSALEPLTGDRAAAVRGGVAGSEPAGTVYADTLREVDADGRLLWSWNAADHLDPDAYALHPAYSREHWPLINSVLPLADGDVLVSLRSSSAVIVVNRATGEVRWRTAPGLVSQQHHPTELPNGNFLIFDNGVFRPDCDVPYSRVIEVDRATGAVVWEYHDPAREAFFAPFMGSAQRLPNGNTLVTDSPGGRLFEVTAEGRLCWEYVVPEFGAYREPEVGELFPTQNNAVFRAYRYAAAELPWLKRQV</sequence>
<organism evidence="1 2">
    <name type="scientific">Streptomyces noursei</name>
    <name type="common">Streptomyces albulus</name>
    <dbReference type="NCBI Taxonomy" id="1971"/>
    <lineage>
        <taxon>Bacteria</taxon>
        <taxon>Bacillati</taxon>
        <taxon>Actinomycetota</taxon>
        <taxon>Actinomycetes</taxon>
        <taxon>Kitasatosporales</taxon>
        <taxon>Streptomycetaceae</taxon>
        <taxon>Streptomyces</taxon>
    </lineage>
</organism>
<dbReference type="EMBL" id="BHXC01000006">
    <property type="protein sequence ID" value="GCB90211.1"/>
    <property type="molecule type" value="Genomic_DNA"/>
</dbReference>
<dbReference type="SUPFAM" id="SSF50998">
    <property type="entry name" value="Quinoprotein alcohol dehydrogenase-like"/>
    <property type="match status" value="1"/>
</dbReference>
<name>A0A059W444_STRNR</name>
<dbReference type="PANTHER" id="PTHR35340">
    <property type="entry name" value="PQQ ENZYME REPEAT PROTEIN-RELATED"/>
    <property type="match status" value="1"/>
</dbReference>
<dbReference type="RefSeq" id="WP_016571538.1">
    <property type="nucleotide sequence ID" value="NZ_BHXC01000006.1"/>
</dbReference>
<proteinExistence type="predicted"/>
<dbReference type="InterPro" id="IPR039535">
    <property type="entry name" value="ASST-like"/>
</dbReference>
<protein>
    <submittedName>
        <fullName evidence="1">Uncharacterized protein</fullName>
    </submittedName>
</protein>
<evidence type="ECO:0000313" key="2">
    <source>
        <dbReference type="Proteomes" id="UP000288351"/>
    </source>
</evidence>
<dbReference type="InterPro" id="IPR011047">
    <property type="entry name" value="Quinoprotein_ADH-like_sf"/>
</dbReference>
<dbReference type="PANTHER" id="PTHR35340:SF5">
    <property type="entry name" value="ASST-DOMAIN-CONTAINING PROTEIN"/>
    <property type="match status" value="1"/>
</dbReference>
<dbReference type="eggNOG" id="COG0526">
    <property type="taxonomic scope" value="Bacteria"/>
</dbReference>
<dbReference type="STRING" id="68570.DC74_2087"/>
<dbReference type="InterPro" id="IPR053143">
    <property type="entry name" value="Arylsulfate_ST"/>
</dbReference>
<dbReference type="AlphaFoldDB" id="A0A059W444"/>
<dbReference type="Gene3D" id="2.130.10.10">
    <property type="entry name" value="YVTN repeat-like/Quinoprotein amine dehydrogenase"/>
    <property type="match status" value="1"/>
</dbReference>